<dbReference type="InterPro" id="IPR050287">
    <property type="entry name" value="MTA/SAH_deaminase"/>
</dbReference>
<protein>
    <submittedName>
        <fullName evidence="4">Amidohydrolase</fullName>
    </submittedName>
</protein>
<evidence type="ECO:0000313" key="4">
    <source>
        <dbReference type="EMBL" id="KST70048.1"/>
    </source>
</evidence>
<dbReference type="EMBL" id="LMTZ01000006">
    <property type="protein sequence ID" value="KST70048.1"/>
    <property type="molecule type" value="Genomic_DNA"/>
</dbReference>
<feature type="domain" description="Amidohydrolase-related" evidence="2">
    <location>
        <begin position="49"/>
        <end position="419"/>
    </location>
</feature>
<dbReference type="PANTHER" id="PTHR43794">
    <property type="entry name" value="AMINOHYDROLASE SSNA-RELATED"/>
    <property type="match status" value="1"/>
</dbReference>
<evidence type="ECO:0000313" key="5">
    <source>
        <dbReference type="Proteomes" id="UP000053372"/>
    </source>
</evidence>
<gene>
    <name evidence="3" type="ORF">BC008_05540</name>
    <name evidence="4" type="ORF">BC008_06295</name>
</gene>
<dbReference type="Gene3D" id="2.30.40.10">
    <property type="entry name" value="Urease, subunit C, domain 1"/>
    <property type="match status" value="1"/>
</dbReference>
<name>A0A0V7ZZP9_9CYAN</name>
<dbReference type="InterPro" id="IPR011059">
    <property type="entry name" value="Metal-dep_hydrolase_composite"/>
</dbReference>
<sequence length="468" mass="51514">MNFTIQNVLIPDENAYKSVDVQISDGIIAAIAPELDPVGTAVNGKNKLLLPGFVNAHTHSSEMWQRGIMSILPLELWLAELYDFAPLDIERVYLSALGTAVETLMSGGTTVVDHLVLIPDRELETIAAAVRAYREVGIRAFIAPLIQDQPLAAGIPSGETDEQVHESYFRPTEVTLELMQAAIEEFHKPEDGIYFALAPTGIQLCSDALFEGCVGLSNNYDLCRHSHLLETKAQQKLAQEKYGCTAVEHLNRLGYLNSRTSLAHCVWLTDSDIDILAENQSTVVHNPLSNLRLGSGIAPILKYRQAGVNISFGCDGASSNDSQDLLEAIKIGSILHNVTDADYQHWITPKQAVEMASLGGTKGLNLAEELGSLAVGKKADLVLYNLTDLSLLPRTDPIGLLVLGRPTNVVDSVWVNGKQIVDNNKVKNVNVDRLRQELFNRSQWETKRKSKTVAELEQHYRSIMNLKD</sequence>
<keyword evidence="5" id="KW-1185">Reference proteome</keyword>
<evidence type="ECO:0000256" key="1">
    <source>
        <dbReference type="ARBA" id="ARBA00022801"/>
    </source>
</evidence>
<dbReference type="Gene3D" id="3.20.20.140">
    <property type="entry name" value="Metal-dependent hydrolases"/>
    <property type="match status" value="1"/>
</dbReference>
<dbReference type="PANTHER" id="PTHR43794:SF11">
    <property type="entry name" value="AMIDOHYDROLASE-RELATED DOMAIN-CONTAINING PROTEIN"/>
    <property type="match status" value="1"/>
</dbReference>
<comment type="caution">
    <text evidence="4">The sequence shown here is derived from an EMBL/GenBank/DDBJ whole genome shotgun (WGS) entry which is preliminary data.</text>
</comment>
<proteinExistence type="predicted"/>
<evidence type="ECO:0000313" key="3">
    <source>
        <dbReference type="EMBL" id="KST69901.1"/>
    </source>
</evidence>
<dbReference type="Pfam" id="PF01979">
    <property type="entry name" value="Amidohydro_1"/>
    <property type="match status" value="1"/>
</dbReference>
<evidence type="ECO:0000259" key="2">
    <source>
        <dbReference type="Pfam" id="PF01979"/>
    </source>
</evidence>
<dbReference type="RefSeq" id="WP_027845277.1">
    <property type="nucleotide sequence ID" value="NZ_LMTZ01000006.1"/>
</dbReference>
<dbReference type="CDD" id="cd01298">
    <property type="entry name" value="ATZ_TRZ_like"/>
    <property type="match status" value="1"/>
</dbReference>
<dbReference type="SUPFAM" id="SSF51338">
    <property type="entry name" value="Composite domain of metallo-dependent hydrolases"/>
    <property type="match status" value="1"/>
</dbReference>
<dbReference type="AlphaFoldDB" id="A0A0V7ZZP9"/>
<dbReference type="InterPro" id="IPR006680">
    <property type="entry name" value="Amidohydro-rel"/>
</dbReference>
<accession>A0A0V7ZZP9</accession>
<keyword evidence="1 4" id="KW-0378">Hydrolase</keyword>
<dbReference type="InterPro" id="IPR032466">
    <property type="entry name" value="Metal_Hydrolase"/>
</dbReference>
<dbReference type="Proteomes" id="UP000053372">
    <property type="component" value="Unassembled WGS sequence"/>
</dbReference>
<dbReference type="EMBL" id="LMTZ01000011">
    <property type="protein sequence ID" value="KST69901.1"/>
    <property type="molecule type" value="Genomic_DNA"/>
</dbReference>
<dbReference type="OrthoDB" id="9807210at2"/>
<organism evidence="4 5">
    <name type="scientific">Mastigocoleus testarum BC008</name>
    <dbReference type="NCBI Taxonomy" id="371196"/>
    <lineage>
        <taxon>Bacteria</taxon>
        <taxon>Bacillati</taxon>
        <taxon>Cyanobacteriota</taxon>
        <taxon>Cyanophyceae</taxon>
        <taxon>Nostocales</taxon>
        <taxon>Hapalosiphonaceae</taxon>
        <taxon>Mastigocoleus</taxon>
    </lineage>
</organism>
<reference evidence="4 5" key="1">
    <citation type="journal article" date="2015" name="Genome Announc.">
        <title>Draft Genome of the Euendolithic (true boring) Cyanobacterium Mastigocoleus testarum strain BC008.</title>
        <authorList>
            <person name="Guida B.S."/>
            <person name="Garcia-Pichel F."/>
        </authorList>
    </citation>
    <scope>NUCLEOTIDE SEQUENCE [LARGE SCALE GENOMIC DNA]</scope>
    <source>
        <strain evidence="4 5">BC008</strain>
    </source>
</reference>
<dbReference type="SUPFAM" id="SSF51556">
    <property type="entry name" value="Metallo-dependent hydrolases"/>
    <property type="match status" value="1"/>
</dbReference>
<dbReference type="GO" id="GO:0016810">
    <property type="term" value="F:hydrolase activity, acting on carbon-nitrogen (but not peptide) bonds"/>
    <property type="evidence" value="ECO:0007669"/>
    <property type="project" value="InterPro"/>
</dbReference>